<feature type="transmembrane region" description="Helical" evidence="7">
    <location>
        <begin position="57"/>
        <end position="75"/>
    </location>
</feature>
<comment type="similarity">
    <text evidence="2 7">Belongs to the ferroportin (FP) (TC 2.A.100) family. SLC40A subfamily.</text>
</comment>
<keyword evidence="9" id="KW-1185">Reference proteome</keyword>
<organism evidence="8 9">
    <name type="scientific">Colocasia esculenta</name>
    <name type="common">Wild taro</name>
    <name type="synonym">Arum esculentum</name>
    <dbReference type="NCBI Taxonomy" id="4460"/>
    <lineage>
        <taxon>Eukaryota</taxon>
        <taxon>Viridiplantae</taxon>
        <taxon>Streptophyta</taxon>
        <taxon>Embryophyta</taxon>
        <taxon>Tracheophyta</taxon>
        <taxon>Spermatophyta</taxon>
        <taxon>Magnoliopsida</taxon>
        <taxon>Liliopsida</taxon>
        <taxon>Araceae</taxon>
        <taxon>Aroideae</taxon>
        <taxon>Colocasieae</taxon>
        <taxon>Colocasia</taxon>
    </lineage>
</organism>
<evidence type="ECO:0000256" key="5">
    <source>
        <dbReference type="ARBA" id="ARBA00022989"/>
    </source>
</evidence>
<dbReference type="PANTHER" id="PTHR11660:SF57">
    <property type="entry name" value="SOLUTE CARRIER FAMILY 40 MEMBER"/>
    <property type="match status" value="1"/>
</dbReference>
<keyword evidence="5 7" id="KW-1133">Transmembrane helix</keyword>
<keyword evidence="3 7" id="KW-0813">Transport</keyword>
<name>A0A843VU48_COLES</name>
<dbReference type="InterPro" id="IPR036259">
    <property type="entry name" value="MFS_trans_sf"/>
</dbReference>
<feature type="transmembrane region" description="Helical" evidence="7">
    <location>
        <begin position="147"/>
        <end position="170"/>
    </location>
</feature>
<accession>A0A843VU48</accession>
<evidence type="ECO:0000256" key="6">
    <source>
        <dbReference type="ARBA" id="ARBA00023136"/>
    </source>
</evidence>
<comment type="subcellular location">
    <subcellularLocation>
        <location evidence="1 7">Membrane</location>
        <topology evidence="1 7">Multi-pass membrane protein</topology>
    </subcellularLocation>
</comment>
<evidence type="ECO:0000313" key="8">
    <source>
        <dbReference type="EMBL" id="MQL94709.1"/>
    </source>
</evidence>
<evidence type="ECO:0000256" key="1">
    <source>
        <dbReference type="ARBA" id="ARBA00004141"/>
    </source>
</evidence>
<gene>
    <name evidence="8" type="ORF">Taro_027365</name>
</gene>
<evidence type="ECO:0000313" key="9">
    <source>
        <dbReference type="Proteomes" id="UP000652761"/>
    </source>
</evidence>
<dbReference type="SUPFAM" id="SSF103473">
    <property type="entry name" value="MFS general substrate transporter"/>
    <property type="match status" value="1"/>
</dbReference>
<dbReference type="InterPro" id="IPR009716">
    <property type="entry name" value="Ferroportin-1"/>
</dbReference>
<evidence type="ECO:0000256" key="2">
    <source>
        <dbReference type="ARBA" id="ARBA00006279"/>
    </source>
</evidence>
<dbReference type="GO" id="GO:0016020">
    <property type="term" value="C:membrane"/>
    <property type="evidence" value="ECO:0007669"/>
    <property type="project" value="UniProtKB-SubCell"/>
</dbReference>
<dbReference type="Proteomes" id="UP000652761">
    <property type="component" value="Unassembled WGS sequence"/>
</dbReference>
<evidence type="ECO:0000256" key="4">
    <source>
        <dbReference type="ARBA" id="ARBA00022692"/>
    </source>
</evidence>
<comment type="function">
    <text evidence="7">May be involved in iron transport and iron homeostasis.</text>
</comment>
<dbReference type="GO" id="GO:0005381">
    <property type="term" value="F:iron ion transmembrane transporter activity"/>
    <property type="evidence" value="ECO:0007669"/>
    <property type="project" value="UniProtKB-UniRule"/>
</dbReference>
<evidence type="ECO:0000256" key="3">
    <source>
        <dbReference type="ARBA" id="ARBA00022448"/>
    </source>
</evidence>
<dbReference type="EMBL" id="NMUH01001706">
    <property type="protein sequence ID" value="MQL94709.1"/>
    <property type="molecule type" value="Genomic_DNA"/>
</dbReference>
<dbReference type="AlphaFoldDB" id="A0A843VU48"/>
<feature type="transmembrane region" description="Helical" evidence="7">
    <location>
        <begin position="81"/>
        <end position="103"/>
    </location>
</feature>
<keyword evidence="6 7" id="KW-0472">Membrane</keyword>
<protein>
    <recommendedName>
        <fullName evidence="7">Solute carrier family 40 member</fullName>
    </recommendedName>
</protein>
<keyword evidence="4 7" id="KW-0812">Transmembrane</keyword>
<keyword evidence="7" id="KW-0406">Ion transport</keyword>
<feature type="transmembrane region" description="Helical" evidence="7">
    <location>
        <begin position="20"/>
        <end position="45"/>
    </location>
</feature>
<comment type="caution">
    <text evidence="8">The sequence shown here is derived from an EMBL/GenBank/DDBJ whole genome shotgun (WGS) entry which is preliminary data.</text>
</comment>
<comment type="caution">
    <text evidence="7">Lacks conserved residue(s) required for the propagation of feature annotation.</text>
</comment>
<dbReference type="OrthoDB" id="648861at2759"/>
<reference evidence="8" key="1">
    <citation type="submission" date="2017-07" db="EMBL/GenBank/DDBJ databases">
        <title>Taro Niue Genome Assembly and Annotation.</title>
        <authorList>
            <person name="Atibalentja N."/>
            <person name="Keating K."/>
            <person name="Fields C.J."/>
        </authorList>
    </citation>
    <scope>NUCLEOTIDE SEQUENCE</scope>
    <source>
        <strain evidence="8">Niue_2</strain>
        <tissue evidence="8">Leaf</tissue>
    </source>
</reference>
<sequence length="299" mass="33768">MPLSSFGTLMTAALEWKGIPAYIIGVARGVSAIIGIAATLVYPFLHSYILTLRTGLWSIWAQWVCLLVCVASVWIQNDMVSAWMLMGGVAASRLGLWMFDLAVMQQMQDLVPESDRCIVGGVQNSLQSILDLMTYIMGIIISDPQDFGQLIILSFFLVTSAAILYTFYIYRVRKHLFHFDKLCSNICPRIQWRRSFDSSFNVLSPGNISIQGVRALGIMHLWTEASIMRKCIEQEGFVVHDGGTHPSTPPLLPGALNSRYCCTYTFSLEQAGIVCLWQIQRWVLFSYTWNLLRVPSWFD</sequence>
<dbReference type="PANTHER" id="PTHR11660">
    <property type="entry name" value="SOLUTE CARRIER FAMILY 40 MEMBER"/>
    <property type="match status" value="1"/>
</dbReference>
<dbReference type="Pfam" id="PF06963">
    <property type="entry name" value="FPN1"/>
    <property type="match status" value="1"/>
</dbReference>
<proteinExistence type="inferred from homology"/>
<feature type="transmembrane region" description="Helical" evidence="7">
    <location>
        <begin position="124"/>
        <end position="141"/>
    </location>
</feature>
<evidence type="ECO:0000256" key="7">
    <source>
        <dbReference type="RuleBase" id="RU365065"/>
    </source>
</evidence>